<gene>
    <name evidence="2" type="ORF">SEMRO_4056_G352700.1</name>
</gene>
<comment type="caution">
    <text evidence="2">The sequence shown here is derived from an EMBL/GenBank/DDBJ whole genome shotgun (WGS) entry which is preliminary data.</text>
</comment>
<dbReference type="Proteomes" id="UP001153069">
    <property type="component" value="Unassembled WGS sequence"/>
</dbReference>
<evidence type="ECO:0000313" key="3">
    <source>
        <dbReference type="Proteomes" id="UP001153069"/>
    </source>
</evidence>
<organism evidence="2 3">
    <name type="scientific">Seminavis robusta</name>
    <dbReference type="NCBI Taxonomy" id="568900"/>
    <lineage>
        <taxon>Eukaryota</taxon>
        <taxon>Sar</taxon>
        <taxon>Stramenopiles</taxon>
        <taxon>Ochrophyta</taxon>
        <taxon>Bacillariophyta</taxon>
        <taxon>Bacillariophyceae</taxon>
        <taxon>Bacillariophycidae</taxon>
        <taxon>Naviculales</taxon>
        <taxon>Naviculaceae</taxon>
        <taxon>Seminavis</taxon>
    </lineage>
</organism>
<dbReference type="EMBL" id="CAICTM010004054">
    <property type="protein sequence ID" value="CAB9531821.1"/>
    <property type="molecule type" value="Genomic_DNA"/>
</dbReference>
<proteinExistence type="predicted"/>
<evidence type="ECO:0000256" key="1">
    <source>
        <dbReference type="SAM" id="MobiDB-lite"/>
    </source>
</evidence>
<reference evidence="2" key="1">
    <citation type="submission" date="2020-06" db="EMBL/GenBank/DDBJ databases">
        <authorList>
            <consortium name="Plant Systems Biology data submission"/>
        </authorList>
    </citation>
    <scope>NUCLEOTIDE SEQUENCE</scope>
    <source>
        <strain evidence="2">D6</strain>
    </source>
</reference>
<feature type="region of interest" description="Disordered" evidence="1">
    <location>
        <begin position="174"/>
        <end position="196"/>
    </location>
</feature>
<sequence>MDDAAKNAYIAELEAKNNLLETGVGATVGLIAGATGSKSTAVEATFMQWRRGFPLGQLSERNRTLLCRTVGMSDREFARLERKFKAQNPTYDQADPAFDPAGRRQPMVTPKKVVRQALADNTLECTAKRMRAAQRLTGAALDVLQSGFHNEDPRYNATEVAKVMTGCVLQRGAASQRERKATFRPTRRNRRQNDAA</sequence>
<name>A0A9N8HZS4_9STRA</name>
<evidence type="ECO:0000313" key="2">
    <source>
        <dbReference type="EMBL" id="CAB9531821.1"/>
    </source>
</evidence>
<dbReference type="AlphaFoldDB" id="A0A9N8HZS4"/>
<keyword evidence="3" id="KW-1185">Reference proteome</keyword>
<protein>
    <submittedName>
        <fullName evidence="2">Uncharacterized protein</fullName>
    </submittedName>
</protein>
<accession>A0A9N8HZS4</accession>